<dbReference type="EMBL" id="BMAO01038700">
    <property type="protein sequence ID" value="GFR26503.1"/>
    <property type="molecule type" value="Genomic_DNA"/>
</dbReference>
<comment type="caution">
    <text evidence="1">The sequence shown here is derived from an EMBL/GenBank/DDBJ whole genome shotgun (WGS) entry which is preliminary data.</text>
</comment>
<keyword evidence="2" id="KW-1185">Reference proteome</keyword>
<sequence>MYRVFVLTKKFHGFNFNFKLIGGLTHPFHSLRCAATRVTTGSTGLCPGRTNGIGTNTERVGCWSMSIPISDVRGWDKAVLRVRSEGGRETCRFE</sequence>
<reference evidence="1" key="1">
    <citation type="submission" date="2020-07" db="EMBL/GenBank/DDBJ databases">
        <title>Multicomponent nature underlies the extraordinary mechanical properties of spider dragline silk.</title>
        <authorList>
            <person name="Kono N."/>
            <person name="Nakamura H."/>
            <person name="Mori M."/>
            <person name="Yoshida Y."/>
            <person name="Ohtoshi R."/>
            <person name="Malay A.D."/>
            <person name="Moran D.A.P."/>
            <person name="Tomita M."/>
            <person name="Numata K."/>
            <person name="Arakawa K."/>
        </authorList>
    </citation>
    <scope>NUCLEOTIDE SEQUENCE</scope>
</reference>
<evidence type="ECO:0000313" key="1">
    <source>
        <dbReference type="EMBL" id="GFR26503.1"/>
    </source>
</evidence>
<dbReference type="AlphaFoldDB" id="A0A8X6HMT7"/>
<organism evidence="1 2">
    <name type="scientific">Trichonephila clavata</name>
    <name type="common">Joro spider</name>
    <name type="synonym">Nephila clavata</name>
    <dbReference type="NCBI Taxonomy" id="2740835"/>
    <lineage>
        <taxon>Eukaryota</taxon>
        <taxon>Metazoa</taxon>
        <taxon>Ecdysozoa</taxon>
        <taxon>Arthropoda</taxon>
        <taxon>Chelicerata</taxon>
        <taxon>Arachnida</taxon>
        <taxon>Araneae</taxon>
        <taxon>Araneomorphae</taxon>
        <taxon>Entelegynae</taxon>
        <taxon>Araneoidea</taxon>
        <taxon>Nephilidae</taxon>
        <taxon>Trichonephila</taxon>
    </lineage>
</organism>
<evidence type="ECO:0000313" key="2">
    <source>
        <dbReference type="Proteomes" id="UP000887116"/>
    </source>
</evidence>
<accession>A0A8X6HMT7</accession>
<dbReference type="Proteomes" id="UP000887116">
    <property type="component" value="Unassembled WGS sequence"/>
</dbReference>
<proteinExistence type="predicted"/>
<gene>
    <name evidence="1" type="ORF">TNCT_702691</name>
</gene>
<name>A0A8X6HMT7_TRICU</name>
<protein>
    <submittedName>
        <fullName evidence="1">Uncharacterized protein</fullName>
    </submittedName>
</protein>